<evidence type="ECO:0000256" key="7">
    <source>
        <dbReference type="ARBA" id="ARBA00023326"/>
    </source>
</evidence>
<reference evidence="11" key="1">
    <citation type="journal article" date="2019" name="Int. J. Syst. Evol. Microbiol.">
        <title>The Global Catalogue of Microorganisms (GCM) 10K type strain sequencing project: providing services to taxonomists for standard genome sequencing and annotation.</title>
        <authorList>
            <consortium name="The Broad Institute Genomics Platform"/>
            <consortium name="The Broad Institute Genome Sequencing Center for Infectious Disease"/>
            <person name="Wu L."/>
            <person name="Ma J."/>
        </authorList>
    </citation>
    <scope>NUCLEOTIDE SEQUENCE [LARGE SCALE GENOMIC DNA]</scope>
    <source>
        <strain evidence="11">CGMCC 4.7289</strain>
    </source>
</reference>
<gene>
    <name evidence="10" type="ORF">ACFOZ4_19805</name>
</gene>
<comment type="subcellular location">
    <subcellularLocation>
        <location evidence="1">Secreted</location>
    </subcellularLocation>
</comment>
<dbReference type="Pfam" id="PF07335">
    <property type="entry name" value="Glyco_hydro_75"/>
    <property type="match status" value="1"/>
</dbReference>
<evidence type="ECO:0000256" key="2">
    <source>
        <dbReference type="ARBA" id="ARBA00022525"/>
    </source>
</evidence>
<protein>
    <submittedName>
        <fullName evidence="10">Glycoside hydrolase family 75 protein</fullName>
    </submittedName>
</protein>
<dbReference type="InterPro" id="IPR008979">
    <property type="entry name" value="Galactose-bd-like_sf"/>
</dbReference>
<accession>A0ABV8LR72</accession>
<organism evidence="10 11">
    <name type="scientific">Hamadaea flava</name>
    <dbReference type="NCBI Taxonomy" id="1742688"/>
    <lineage>
        <taxon>Bacteria</taxon>
        <taxon>Bacillati</taxon>
        <taxon>Actinomycetota</taxon>
        <taxon>Actinomycetes</taxon>
        <taxon>Micromonosporales</taxon>
        <taxon>Micromonosporaceae</taxon>
        <taxon>Hamadaea</taxon>
    </lineage>
</organism>
<dbReference type="PROSITE" id="PS51175">
    <property type="entry name" value="CBM6"/>
    <property type="match status" value="2"/>
</dbReference>
<dbReference type="Pfam" id="PF03422">
    <property type="entry name" value="CBM_6"/>
    <property type="match status" value="1"/>
</dbReference>
<dbReference type="PANTHER" id="PTHR42061">
    <property type="entry name" value="ENDO-CHITOSANASE"/>
    <property type="match status" value="1"/>
</dbReference>
<dbReference type="InterPro" id="IPR005084">
    <property type="entry name" value="CBM6"/>
</dbReference>
<comment type="caution">
    <text evidence="10">The sequence shown here is derived from an EMBL/GenBank/DDBJ whole genome shotgun (WGS) entry which is preliminary data.</text>
</comment>
<dbReference type="RefSeq" id="WP_253752393.1">
    <property type="nucleotide sequence ID" value="NZ_JAMZDZ010000001.1"/>
</dbReference>
<evidence type="ECO:0000259" key="9">
    <source>
        <dbReference type="PROSITE" id="PS51175"/>
    </source>
</evidence>
<name>A0ABV8LR72_9ACTN</name>
<evidence type="ECO:0000313" key="10">
    <source>
        <dbReference type="EMBL" id="MFC4132860.1"/>
    </source>
</evidence>
<feature type="domain" description="CBM6" evidence="9">
    <location>
        <begin position="40"/>
        <end position="164"/>
    </location>
</feature>
<evidence type="ECO:0000313" key="11">
    <source>
        <dbReference type="Proteomes" id="UP001595816"/>
    </source>
</evidence>
<evidence type="ECO:0000256" key="8">
    <source>
        <dbReference type="SAM" id="SignalP"/>
    </source>
</evidence>
<keyword evidence="4 10" id="KW-0378">Hydrolase</keyword>
<evidence type="ECO:0000256" key="3">
    <source>
        <dbReference type="ARBA" id="ARBA00022729"/>
    </source>
</evidence>
<dbReference type="Gene3D" id="2.60.120.260">
    <property type="entry name" value="Galactose-binding domain-like"/>
    <property type="match status" value="2"/>
</dbReference>
<evidence type="ECO:0000256" key="6">
    <source>
        <dbReference type="ARBA" id="ARBA00023295"/>
    </source>
</evidence>
<dbReference type="CDD" id="cd04082">
    <property type="entry name" value="CBM35_pectate_lyase-like"/>
    <property type="match status" value="2"/>
</dbReference>
<dbReference type="GO" id="GO:0016787">
    <property type="term" value="F:hydrolase activity"/>
    <property type="evidence" value="ECO:0007669"/>
    <property type="project" value="UniProtKB-KW"/>
</dbReference>
<dbReference type="PANTHER" id="PTHR42061:SF6">
    <property type="entry name" value="ENDO-CHITOSANASE"/>
    <property type="match status" value="1"/>
</dbReference>
<dbReference type="SUPFAM" id="SSF49785">
    <property type="entry name" value="Galactose-binding domain-like"/>
    <property type="match status" value="2"/>
</dbReference>
<dbReference type="Pfam" id="PF16990">
    <property type="entry name" value="CBM_35"/>
    <property type="match status" value="1"/>
</dbReference>
<evidence type="ECO:0000256" key="1">
    <source>
        <dbReference type="ARBA" id="ARBA00004613"/>
    </source>
</evidence>
<feature type="signal peptide" evidence="8">
    <location>
        <begin position="1"/>
        <end position="37"/>
    </location>
</feature>
<keyword evidence="3 8" id="KW-0732">Signal</keyword>
<dbReference type="InterPro" id="IPR009939">
    <property type="entry name" value="Chitosanase_fungal"/>
</dbReference>
<keyword evidence="5" id="KW-0119">Carbohydrate metabolism</keyword>
<dbReference type="Proteomes" id="UP001595816">
    <property type="component" value="Unassembled WGS sequence"/>
</dbReference>
<evidence type="ECO:0000256" key="5">
    <source>
        <dbReference type="ARBA" id="ARBA00023277"/>
    </source>
</evidence>
<feature type="domain" description="CBM6" evidence="9">
    <location>
        <begin position="171"/>
        <end position="295"/>
    </location>
</feature>
<sequence>MGHVRLRQPRLRRLLAAATGAATLVLGVVVSAAPAAAAPIRYEAENATISQGAVATNHTGYSGAGFVDYTNVTGSYVQFTVNAATAGTATLVIRYANGTTTNRPMDIAVNGTVVSAGLAFAGTGSWDTWATKTLTAPVGAGSNTIRATATTVNGGPNLDYLDFEVQATTTTDYQAENATISQGVVEANHTGFTGTGFVNYDNVTGSYVQWTVTAAAAGSAGFTIRYANGTTTNRPMDIAVNGTVVAAGLAFGSTGTWDTWADQAFTANLNAGSNTIRATATTVNGGPNVDRLRSGSGGGGGAPTAAELLAKLTGCTQISSGKYKTDSDVSSATIPVCQKTGAVFWQADMDIDCDGIRTTQCNENTDCCFLPDTFCHSSTDSPLNAAQLPYVVVPSPSSTWDYRNYSIGCGTVVAVIYNNQVEYAVVGDTGPTAIIGEASYRTAADLGVNPDPSNGGTDSGVTYIVFQGSQRVSPIESHGAAITLGQSLASTFVNAN</sequence>
<keyword evidence="2" id="KW-0964">Secreted</keyword>
<keyword evidence="7" id="KW-0624">Polysaccharide degradation</keyword>
<proteinExistence type="predicted"/>
<evidence type="ECO:0000256" key="4">
    <source>
        <dbReference type="ARBA" id="ARBA00022801"/>
    </source>
</evidence>
<keyword evidence="6" id="KW-0326">Glycosidase</keyword>
<feature type="chain" id="PRO_5045298075" evidence="8">
    <location>
        <begin position="38"/>
        <end position="496"/>
    </location>
</feature>
<dbReference type="EMBL" id="JBHSAY010000009">
    <property type="protein sequence ID" value="MFC4132860.1"/>
    <property type="molecule type" value="Genomic_DNA"/>
</dbReference>
<keyword evidence="11" id="KW-1185">Reference proteome</keyword>